<protein>
    <submittedName>
        <fullName evidence="1">Uncharacterized protein</fullName>
    </submittedName>
</protein>
<evidence type="ECO:0000313" key="2">
    <source>
        <dbReference type="Proteomes" id="UP000237246"/>
    </source>
</evidence>
<sequence>MEGEMERRRSCCEDLLFKRRALVVSRGRNLSNSYATT</sequence>
<comment type="caution">
    <text evidence="1">The sequence shown here is derived from an EMBL/GenBank/DDBJ whole genome shotgun (WGS) entry which is preliminary data.</text>
</comment>
<dbReference type="AlphaFoldDB" id="A0A2P4SH79"/>
<name>A0A2P4SH79_BAMTH</name>
<evidence type="ECO:0000313" key="1">
    <source>
        <dbReference type="EMBL" id="POI23469.1"/>
    </source>
</evidence>
<gene>
    <name evidence="1" type="ORF">CIB84_012782</name>
</gene>
<dbReference type="EMBL" id="PPHD01048764">
    <property type="protein sequence ID" value="POI23469.1"/>
    <property type="molecule type" value="Genomic_DNA"/>
</dbReference>
<accession>A0A2P4SH79</accession>
<keyword evidence="2" id="KW-1185">Reference proteome</keyword>
<proteinExistence type="predicted"/>
<dbReference type="Proteomes" id="UP000237246">
    <property type="component" value="Unassembled WGS sequence"/>
</dbReference>
<reference evidence="1 2" key="1">
    <citation type="submission" date="2018-01" db="EMBL/GenBank/DDBJ databases">
        <title>Comparison of the Chinese Bamboo Partridge and Red Junglefowl genome sequences highlights the importance of demography in genome evolution.</title>
        <authorList>
            <person name="Tiley G.P."/>
            <person name="Kimball R.T."/>
            <person name="Braun E.L."/>
            <person name="Burleigh J.G."/>
        </authorList>
    </citation>
    <scope>NUCLEOTIDE SEQUENCE [LARGE SCALE GENOMIC DNA]</scope>
    <source>
        <strain evidence="1">RTK389</strain>
        <tissue evidence="1">Blood</tissue>
    </source>
</reference>
<organism evidence="1 2">
    <name type="scientific">Bambusicola thoracicus</name>
    <name type="common">Chinese bamboo-partridge</name>
    <name type="synonym">Perdix thoracica</name>
    <dbReference type="NCBI Taxonomy" id="9083"/>
    <lineage>
        <taxon>Eukaryota</taxon>
        <taxon>Metazoa</taxon>
        <taxon>Chordata</taxon>
        <taxon>Craniata</taxon>
        <taxon>Vertebrata</taxon>
        <taxon>Euteleostomi</taxon>
        <taxon>Archelosauria</taxon>
        <taxon>Archosauria</taxon>
        <taxon>Dinosauria</taxon>
        <taxon>Saurischia</taxon>
        <taxon>Theropoda</taxon>
        <taxon>Coelurosauria</taxon>
        <taxon>Aves</taxon>
        <taxon>Neognathae</taxon>
        <taxon>Galloanserae</taxon>
        <taxon>Galliformes</taxon>
        <taxon>Phasianidae</taxon>
        <taxon>Perdicinae</taxon>
        <taxon>Bambusicola</taxon>
    </lineage>
</organism>